<dbReference type="PRINTS" id="PR00081">
    <property type="entry name" value="GDHRDH"/>
</dbReference>
<proteinExistence type="predicted"/>
<gene>
    <name evidence="2" type="ORF">Q8A70_09825</name>
</gene>
<dbReference type="Gene3D" id="3.40.50.720">
    <property type="entry name" value="NAD(P)-binding Rossmann-like Domain"/>
    <property type="match status" value="1"/>
</dbReference>
<dbReference type="Proteomes" id="UP001230156">
    <property type="component" value="Unassembled WGS sequence"/>
</dbReference>
<dbReference type="Pfam" id="PF01370">
    <property type="entry name" value="Epimerase"/>
    <property type="match status" value="1"/>
</dbReference>
<evidence type="ECO:0000313" key="3">
    <source>
        <dbReference type="Proteomes" id="UP001230156"/>
    </source>
</evidence>
<dbReference type="InterPro" id="IPR001509">
    <property type="entry name" value="Epimerase_deHydtase"/>
</dbReference>
<keyword evidence="3" id="KW-1185">Reference proteome</keyword>
<dbReference type="SMART" id="SM00822">
    <property type="entry name" value="PKS_KR"/>
    <property type="match status" value="1"/>
</dbReference>
<dbReference type="InterPro" id="IPR057326">
    <property type="entry name" value="KR_dom"/>
</dbReference>
<evidence type="ECO:0000313" key="2">
    <source>
        <dbReference type="EMBL" id="MDQ7247965.1"/>
    </source>
</evidence>
<dbReference type="PANTHER" id="PTHR48079:SF6">
    <property type="entry name" value="NAD(P)-BINDING DOMAIN-CONTAINING PROTEIN-RELATED"/>
    <property type="match status" value="1"/>
</dbReference>
<dbReference type="InterPro" id="IPR002347">
    <property type="entry name" value="SDR_fam"/>
</dbReference>
<dbReference type="InterPro" id="IPR036291">
    <property type="entry name" value="NAD(P)-bd_dom_sf"/>
</dbReference>
<dbReference type="RefSeq" id="WP_379955410.1">
    <property type="nucleotide sequence ID" value="NZ_JAUYVI010000003.1"/>
</dbReference>
<dbReference type="EMBL" id="JAUYVI010000003">
    <property type="protein sequence ID" value="MDQ7247965.1"/>
    <property type="molecule type" value="Genomic_DNA"/>
</dbReference>
<name>A0ABU0YLF7_9PROT</name>
<dbReference type="PANTHER" id="PTHR48079">
    <property type="entry name" value="PROTEIN YEEZ"/>
    <property type="match status" value="1"/>
</dbReference>
<sequence>MLRVAVTGATGFVGSHVIRRLIAAGHQVRILARRMPITALTPDRPLEVVLGDLDDEPALHRLVGGVDVVIHVAGVIKARHAAVFHKVNVEGTRHLATALSNASPDLRVIHVSSLAAREPSLSPYCASKRGGEEAIQALANPARLTILRPPAVYGPGDTEIYPMFKAAALGICAYPAAPQGRVSLIHGADLAAAIVAAAETILPDPVYELDDGHAGGYAWTEIGAGLSAALARPVRMIRVPRPVLTAIALGVEAHRRVAGSLTALSLAKVPELYHADWVARGPRLEARTGWKPAFDVTRGFADTLAWYRAIGWLR</sequence>
<organism evidence="2 3">
    <name type="scientific">Dongia sedimenti</name>
    <dbReference type="NCBI Taxonomy" id="3064282"/>
    <lineage>
        <taxon>Bacteria</taxon>
        <taxon>Pseudomonadati</taxon>
        <taxon>Pseudomonadota</taxon>
        <taxon>Alphaproteobacteria</taxon>
        <taxon>Rhodospirillales</taxon>
        <taxon>Dongiaceae</taxon>
        <taxon>Dongia</taxon>
    </lineage>
</organism>
<dbReference type="InterPro" id="IPR051783">
    <property type="entry name" value="NAD(P)-dependent_oxidoreduct"/>
</dbReference>
<protein>
    <submittedName>
        <fullName evidence="2">NAD-dependent epimerase/dehydratase family protein</fullName>
    </submittedName>
</protein>
<evidence type="ECO:0000259" key="1">
    <source>
        <dbReference type="SMART" id="SM00822"/>
    </source>
</evidence>
<reference evidence="3" key="1">
    <citation type="submission" date="2023-08" db="EMBL/GenBank/DDBJ databases">
        <title>Rhodospirillaceae gen. nov., a novel taxon isolated from the Yangtze River Yuezi River estuary sludge.</title>
        <authorList>
            <person name="Ruan L."/>
        </authorList>
    </citation>
    <scope>NUCLEOTIDE SEQUENCE [LARGE SCALE GENOMIC DNA]</scope>
    <source>
        <strain evidence="3">R-7</strain>
    </source>
</reference>
<feature type="domain" description="Ketoreductase" evidence="1">
    <location>
        <begin position="2"/>
        <end position="144"/>
    </location>
</feature>
<dbReference type="SUPFAM" id="SSF51735">
    <property type="entry name" value="NAD(P)-binding Rossmann-fold domains"/>
    <property type="match status" value="1"/>
</dbReference>
<accession>A0ABU0YLF7</accession>
<comment type="caution">
    <text evidence="2">The sequence shown here is derived from an EMBL/GenBank/DDBJ whole genome shotgun (WGS) entry which is preliminary data.</text>
</comment>